<reference evidence="1 2" key="1">
    <citation type="submission" date="2024-01" db="EMBL/GenBank/DDBJ databases">
        <title>The genomes of 5 underutilized Papilionoideae crops provide insights into root nodulation and disease resistanc.</title>
        <authorList>
            <person name="Jiang F."/>
        </authorList>
    </citation>
    <scope>NUCLEOTIDE SEQUENCE [LARGE SCALE GENOMIC DNA]</scope>
    <source>
        <strain evidence="1">JINMINGXINNONG_FW02</strain>
        <tissue evidence="1">Leaves</tissue>
    </source>
</reference>
<dbReference type="Proteomes" id="UP001374584">
    <property type="component" value="Unassembled WGS sequence"/>
</dbReference>
<organism evidence="1 2">
    <name type="scientific">Phaseolus coccineus</name>
    <name type="common">Scarlet runner bean</name>
    <name type="synonym">Phaseolus multiflorus</name>
    <dbReference type="NCBI Taxonomy" id="3886"/>
    <lineage>
        <taxon>Eukaryota</taxon>
        <taxon>Viridiplantae</taxon>
        <taxon>Streptophyta</taxon>
        <taxon>Embryophyta</taxon>
        <taxon>Tracheophyta</taxon>
        <taxon>Spermatophyta</taxon>
        <taxon>Magnoliopsida</taxon>
        <taxon>eudicotyledons</taxon>
        <taxon>Gunneridae</taxon>
        <taxon>Pentapetalae</taxon>
        <taxon>rosids</taxon>
        <taxon>fabids</taxon>
        <taxon>Fabales</taxon>
        <taxon>Fabaceae</taxon>
        <taxon>Papilionoideae</taxon>
        <taxon>50 kb inversion clade</taxon>
        <taxon>NPAAA clade</taxon>
        <taxon>indigoferoid/millettioid clade</taxon>
        <taxon>Phaseoleae</taxon>
        <taxon>Phaseolus</taxon>
    </lineage>
</organism>
<evidence type="ECO:0000313" key="2">
    <source>
        <dbReference type="Proteomes" id="UP001374584"/>
    </source>
</evidence>
<dbReference type="AlphaFoldDB" id="A0AAN9MP97"/>
<evidence type="ECO:0000313" key="1">
    <source>
        <dbReference type="EMBL" id="KAK7358077.1"/>
    </source>
</evidence>
<gene>
    <name evidence="1" type="ORF">VNO80_17377</name>
</gene>
<keyword evidence="2" id="KW-1185">Reference proteome</keyword>
<proteinExistence type="predicted"/>
<dbReference type="EMBL" id="JAYMYR010000006">
    <property type="protein sequence ID" value="KAK7358077.1"/>
    <property type="molecule type" value="Genomic_DNA"/>
</dbReference>
<name>A0AAN9MP97_PHACN</name>
<protein>
    <submittedName>
        <fullName evidence="1">Uncharacterized protein</fullName>
    </submittedName>
</protein>
<sequence length="74" mass="8839">MNCFNWRRENLRRQWHAKLCDHGHKLSHLKGNSSSPSSLYQQKQNHFPLCLPLSLQKLHGRDSWGWFVSRLDLI</sequence>
<accession>A0AAN9MP97</accession>
<comment type="caution">
    <text evidence="1">The sequence shown here is derived from an EMBL/GenBank/DDBJ whole genome shotgun (WGS) entry which is preliminary data.</text>
</comment>